<evidence type="ECO:0000313" key="2">
    <source>
        <dbReference type="Proteomes" id="UP001162501"/>
    </source>
</evidence>
<accession>A0AC59YEH9</accession>
<proteinExistence type="predicted"/>
<protein>
    <submittedName>
        <fullName evidence="1">Uncharacterized protein</fullName>
    </submittedName>
</protein>
<reference evidence="1" key="2">
    <citation type="submission" date="2025-03" db="EMBL/GenBank/DDBJ databases">
        <authorList>
            <consortium name="ELIXIR-Norway"/>
            <consortium name="Elixir Norway"/>
        </authorList>
    </citation>
    <scope>NUCLEOTIDE SEQUENCE</scope>
</reference>
<sequence>MGHTCTKKYSLFTCNSNVTRHPVLYLAIKLGKEHALCSKFCHLSTQREVGGTYCLGLKNRTSIWPNGKLLQKWQTKWTCGQPPRNPGPEKSTSCFGSKVVVALRCLHSQNLSS</sequence>
<reference evidence="1" key="1">
    <citation type="submission" date="2023-05" db="EMBL/GenBank/DDBJ databases">
        <authorList>
            <consortium name="ELIXIR-Norway"/>
        </authorList>
    </citation>
    <scope>NUCLEOTIDE SEQUENCE</scope>
</reference>
<organism evidence="1 2">
    <name type="scientific">Rangifer tarandus platyrhynchus</name>
    <name type="common">Svalbard reindeer</name>
    <dbReference type="NCBI Taxonomy" id="3082113"/>
    <lineage>
        <taxon>Eukaryota</taxon>
        <taxon>Metazoa</taxon>
        <taxon>Chordata</taxon>
        <taxon>Craniata</taxon>
        <taxon>Vertebrata</taxon>
        <taxon>Euteleostomi</taxon>
        <taxon>Mammalia</taxon>
        <taxon>Eutheria</taxon>
        <taxon>Laurasiatheria</taxon>
        <taxon>Artiodactyla</taxon>
        <taxon>Ruminantia</taxon>
        <taxon>Pecora</taxon>
        <taxon>Cervidae</taxon>
        <taxon>Odocoileinae</taxon>
        <taxon>Rangifer</taxon>
    </lineage>
</organism>
<gene>
    <name evidence="1" type="ORF">MRATA1EN22A_LOCUS4904</name>
</gene>
<dbReference type="Proteomes" id="UP001162501">
    <property type="component" value="Chromosome 13"/>
</dbReference>
<dbReference type="EMBL" id="OX596097">
    <property type="protein sequence ID" value="CAM9606878.1"/>
    <property type="molecule type" value="Genomic_DNA"/>
</dbReference>
<name>A0AC59YEH9_RANTA</name>
<evidence type="ECO:0000313" key="1">
    <source>
        <dbReference type="EMBL" id="CAM9606878.1"/>
    </source>
</evidence>